<gene>
    <name evidence="2" type="ORF">DFO77_10988</name>
</gene>
<proteinExistence type="predicted"/>
<accession>A0A368V8Y0</accession>
<keyword evidence="3" id="KW-1185">Reference proteome</keyword>
<protein>
    <submittedName>
        <fullName evidence="2">Uncharacterized protein</fullName>
    </submittedName>
</protein>
<comment type="caution">
    <text evidence="2">The sequence shown here is derived from an EMBL/GenBank/DDBJ whole genome shotgun (WGS) entry which is preliminary data.</text>
</comment>
<keyword evidence="1" id="KW-0472">Membrane</keyword>
<organism evidence="2 3">
    <name type="scientific">Marinilabilia salmonicolor</name>
    <dbReference type="NCBI Taxonomy" id="989"/>
    <lineage>
        <taxon>Bacteria</taxon>
        <taxon>Pseudomonadati</taxon>
        <taxon>Bacteroidota</taxon>
        <taxon>Bacteroidia</taxon>
        <taxon>Marinilabiliales</taxon>
        <taxon>Marinilabiliaceae</taxon>
        <taxon>Marinilabilia</taxon>
    </lineage>
</organism>
<reference evidence="2 3" key="1">
    <citation type="submission" date="2018-07" db="EMBL/GenBank/DDBJ databases">
        <title>Freshwater and sediment microbial communities from various areas in North America, analyzing microbe dynamics in response to fracking.</title>
        <authorList>
            <person name="Lamendella R."/>
        </authorList>
    </citation>
    <scope>NUCLEOTIDE SEQUENCE [LARGE SCALE GENOMIC DNA]</scope>
    <source>
        <strain evidence="2 3">160A</strain>
    </source>
</reference>
<dbReference type="EMBL" id="QPIZ01000009">
    <property type="protein sequence ID" value="RCW36124.1"/>
    <property type="molecule type" value="Genomic_DNA"/>
</dbReference>
<dbReference type="Proteomes" id="UP000252733">
    <property type="component" value="Unassembled WGS sequence"/>
</dbReference>
<evidence type="ECO:0000256" key="1">
    <source>
        <dbReference type="SAM" id="Phobius"/>
    </source>
</evidence>
<evidence type="ECO:0000313" key="2">
    <source>
        <dbReference type="EMBL" id="RCW36124.1"/>
    </source>
</evidence>
<dbReference type="AlphaFoldDB" id="A0A368V8Y0"/>
<sequence length="54" mass="6594">MKSPSWLLILNKKIFFFNKKYLFFNIVLSYICLLINDKTLTYEKFVFEERKGHA</sequence>
<name>A0A368V8Y0_9BACT</name>
<keyword evidence="1" id="KW-1133">Transmembrane helix</keyword>
<feature type="transmembrane region" description="Helical" evidence="1">
    <location>
        <begin position="21"/>
        <end position="36"/>
    </location>
</feature>
<keyword evidence="1" id="KW-0812">Transmembrane</keyword>
<evidence type="ECO:0000313" key="3">
    <source>
        <dbReference type="Proteomes" id="UP000252733"/>
    </source>
</evidence>